<feature type="compositionally biased region" description="Polar residues" evidence="2">
    <location>
        <begin position="1"/>
        <end position="30"/>
    </location>
</feature>
<feature type="region of interest" description="Disordered" evidence="2">
    <location>
        <begin position="1"/>
        <end position="84"/>
    </location>
</feature>
<dbReference type="HOGENOM" id="CLU_1155374_0_0_5"/>
<name>M4VH38_9BACT</name>
<dbReference type="OrthoDB" id="7349510at2"/>
<evidence type="ECO:0000313" key="3">
    <source>
        <dbReference type="EMBL" id="AGH98493.1"/>
    </source>
</evidence>
<dbReference type="AlphaFoldDB" id="M4VH38"/>
<evidence type="ECO:0000256" key="2">
    <source>
        <dbReference type="SAM" id="MobiDB-lite"/>
    </source>
</evidence>
<organism evidence="3 4">
    <name type="scientific">Micavibrio aeruginosavorus EPB</name>
    <dbReference type="NCBI Taxonomy" id="349215"/>
    <lineage>
        <taxon>Bacteria</taxon>
        <taxon>Pseudomonadati</taxon>
        <taxon>Bdellovibrionota</taxon>
        <taxon>Bdellovibrionia</taxon>
        <taxon>Bdellovibrionales</taxon>
        <taxon>Pseudobdellovibrionaceae</taxon>
        <taxon>Micavibrio</taxon>
    </lineage>
</organism>
<dbReference type="Proteomes" id="UP000011932">
    <property type="component" value="Chromosome"/>
</dbReference>
<dbReference type="KEGG" id="man:A11S_1690"/>
<dbReference type="PATRIC" id="fig|349215.9.peg.1633"/>
<evidence type="ECO:0000256" key="1">
    <source>
        <dbReference type="ARBA" id="ARBA00044755"/>
    </source>
</evidence>
<evidence type="ECO:0000313" key="4">
    <source>
        <dbReference type="Proteomes" id="UP000011932"/>
    </source>
</evidence>
<dbReference type="InterPro" id="IPR007607">
    <property type="entry name" value="BacA/B"/>
</dbReference>
<gene>
    <name evidence="3" type="ORF">A11S_1690</name>
</gene>
<feature type="compositionally biased region" description="Polar residues" evidence="2">
    <location>
        <begin position="214"/>
        <end position="223"/>
    </location>
</feature>
<dbReference type="PANTHER" id="PTHR35024:SF4">
    <property type="entry name" value="POLYMER-FORMING CYTOSKELETAL PROTEIN"/>
    <property type="match status" value="1"/>
</dbReference>
<accession>M4VH38</accession>
<comment type="similarity">
    <text evidence="1">Belongs to the bactofilin family.</text>
</comment>
<dbReference type="Pfam" id="PF04519">
    <property type="entry name" value="Bactofilin"/>
    <property type="match status" value="1"/>
</dbReference>
<dbReference type="PANTHER" id="PTHR35024">
    <property type="entry name" value="HYPOTHETICAL CYTOSOLIC PROTEIN"/>
    <property type="match status" value="1"/>
</dbReference>
<evidence type="ECO:0008006" key="5">
    <source>
        <dbReference type="Google" id="ProtNLM"/>
    </source>
</evidence>
<dbReference type="STRING" id="349215.A11S_1690"/>
<feature type="compositionally biased region" description="Low complexity" evidence="2">
    <location>
        <begin position="64"/>
        <end position="84"/>
    </location>
</feature>
<dbReference type="EMBL" id="CP003538">
    <property type="protein sequence ID" value="AGH98493.1"/>
    <property type="molecule type" value="Genomic_DNA"/>
</dbReference>
<proteinExistence type="inferred from homology"/>
<protein>
    <recommendedName>
        <fullName evidence="5">Integral membrane protein CcmA involved in cell shape determination</fullName>
    </recommendedName>
</protein>
<feature type="region of interest" description="Disordered" evidence="2">
    <location>
        <begin position="198"/>
        <end position="240"/>
    </location>
</feature>
<sequence>MNFHQNQKDQAQTMSNETENNQGASSNQAGGQARPIDIPGGQAAGMQRPAMQPPRVPGGGFPGGQSSYGSSPYGQPAASSNPYAAAAPGAKAGVVADGRRLVIGEGITISGEIEACDVLIVEGTIEAALKGARVLEIAESGVFYGAVEIEEATIAGRFEGDLTVNGRLTIRASGSITGAIAYKELAVEAGATLDGKVTPLSAKGEKREGKPGQARSSNKQGGQRDSGAELPFADKTAASA</sequence>
<reference evidence="3 4" key="1">
    <citation type="journal article" date="2013" name="ISME J.">
        <title>By their genes ye shall know them: genomic signatures of predatory bacteria.</title>
        <authorList>
            <person name="Pasternak Z."/>
            <person name="Pietrokovski S."/>
            <person name="Rotem O."/>
            <person name="Gophna U."/>
            <person name="Lurie-Weinberger M.N."/>
            <person name="Jurkevitch E."/>
        </authorList>
    </citation>
    <scope>NUCLEOTIDE SEQUENCE [LARGE SCALE GENOMIC DNA]</scope>
    <source>
        <strain evidence="3">EPB</strain>
    </source>
</reference>